<dbReference type="OrthoDB" id="2688210at2759"/>
<protein>
    <submittedName>
        <fullName evidence="1">Uncharacterized protein</fullName>
    </submittedName>
</protein>
<dbReference type="EMBL" id="KN837616">
    <property type="protein sequence ID" value="KIJ23661.1"/>
    <property type="molecule type" value="Genomic_DNA"/>
</dbReference>
<sequence length="128" mass="14629">MTALAEAVVETQHRIDKQVAHEAKVVAEVEELLQEDKKKNKLERGFYVKLSYFTKEGLQAARKTAGHTEDEALFPIVDSDTRATSWVPTTSKRGTYSFKDDDDLSWEEFTIAATRMLLTFQTTKWPES</sequence>
<dbReference type="AlphaFoldDB" id="A0A0C9UDW5"/>
<evidence type="ECO:0000313" key="1">
    <source>
        <dbReference type="EMBL" id="KIJ23661.1"/>
    </source>
</evidence>
<proteinExistence type="predicted"/>
<name>A0A0C9UDW5_SPHS4</name>
<keyword evidence="2" id="KW-1185">Reference proteome</keyword>
<dbReference type="HOGENOM" id="CLU_1960988_0_0_1"/>
<gene>
    <name evidence="1" type="ORF">M422DRAFT_275716</name>
</gene>
<dbReference type="Proteomes" id="UP000054279">
    <property type="component" value="Unassembled WGS sequence"/>
</dbReference>
<evidence type="ECO:0000313" key="2">
    <source>
        <dbReference type="Proteomes" id="UP000054279"/>
    </source>
</evidence>
<reference evidence="1 2" key="1">
    <citation type="submission" date="2014-06" db="EMBL/GenBank/DDBJ databases">
        <title>Evolutionary Origins and Diversification of the Mycorrhizal Mutualists.</title>
        <authorList>
            <consortium name="DOE Joint Genome Institute"/>
            <consortium name="Mycorrhizal Genomics Consortium"/>
            <person name="Kohler A."/>
            <person name="Kuo A."/>
            <person name="Nagy L.G."/>
            <person name="Floudas D."/>
            <person name="Copeland A."/>
            <person name="Barry K.W."/>
            <person name="Cichocki N."/>
            <person name="Veneault-Fourrey C."/>
            <person name="LaButti K."/>
            <person name="Lindquist E.A."/>
            <person name="Lipzen A."/>
            <person name="Lundell T."/>
            <person name="Morin E."/>
            <person name="Murat C."/>
            <person name="Riley R."/>
            <person name="Ohm R."/>
            <person name="Sun H."/>
            <person name="Tunlid A."/>
            <person name="Henrissat B."/>
            <person name="Grigoriev I.V."/>
            <person name="Hibbett D.S."/>
            <person name="Martin F."/>
        </authorList>
    </citation>
    <scope>NUCLEOTIDE SEQUENCE [LARGE SCALE GENOMIC DNA]</scope>
    <source>
        <strain evidence="1 2">SS14</strain>
    </source>
</reference>
<organism evidence="1 2">
    <name type="scientific">Sphaerobolus stellatus (strain SS14)</name>
    <dbReference type="NCBI Taxonomy" id="990650"/>
    <lineage>
        <taxon>Eukaryota</taxon>
        <taxon>Fungi</taxon>
        <taxon>Dikarya</taxon>
        <taxon>Basidiomycota</taxon>
        <taxon>Agaricomycotina</taxon>
        <taxon>Agaricomycetes</taxon>
        <taxon>Phallomycetidae</taxon>
        <taxon>Geastrales</taxon>
        <taxon>Sphaerobolaceae</taxon>
        <taxon>Sphaerobolus</taxon>
    </lineage>
</organism>
<accession>A0A0C9UDW5</accession>